<keyword evidence="3" id="KW-1185">Reference proteome</keyword>
<evidence type="ECO:0000313" key="3">
    <source>
        <dbReference type="Proteomes" id="UP001054945"/>
    </source>
</evidence>
<dbReference type="Proteomes" id="UP001054945">
    <property type="component" value="Unassembled WGS sequence"/>
</dbReference>
<sequence length="69" mass="7875">MREISMLPASVFPPHTKTRFHFLLQNSSPPQHDEVSSQRLDRPTKEGGRDGHGQIIIPVGDTRRKETKK</sequence>
<protein>
    <submittedName>
        <fullName evidence="2">Uncharacterized protein</fullName>
    </submittedName>
</protein>
<evidence type="ECO:0000256" key="1">
    <source>
        <dbReference type="SAM" id="MobiDB-lite"/>
    </source>
</evidence>
<evidence type="ECO:0000313" key="2">
    <source>
        <dbReference type="EMBL" id="GIY49964.1"/>
    </source>
</evidence>
<gene>
    <name evidence="2" type="ORF">CEXT_297901</name>
</gene>
<feature type="compositionally biased region" description="Basic and acidic residues" evidence="1">
    <location>
        <begin position="31"/>
        <end position="52"/>
    </location>
</feature>
<feature type="region of interest" description="Disordered" evidence="1">
    <location>
        <begin position="25"/>
        <end position="69"/>
    </location>
</feature>
<dbReference type="EMBL" id="BPLR01011916">
    <property type="protein sequence ID" value="GIY49964.1"/>
    <property type="molecule type" value="Genomic_DNA"/>
</dbReference>
<name>A0AAV4TVR2_CAEEX</name>
<reference evidence="2 3" key="1">
    <citation type="submission" date="2021-06" db="EMBL/GenBank/DDBJ databases">
        <title>Caerostris extrusa draft genome.</title>
        <authorList>
            <person name="Kono N."/>
            <person name="Arakawa K."/>
        </authorList>
    </citation>
    <scope>NUCLEOTIDE SEQUENCE [LARGE SCALE GENOMIC DNA]</scope>
</reference>
<proteinExistence type="predicted"/>
<organism evidence="2 3">
    <name type="scientific">Caerostris extrusa</name>
    <name type="common">Bark spider</name>
    <name type="synonym">Caerostris bankana</name>
    <dbReference type="NCBI Taxonomy" id="172846"/>
    <lineage>
        <taxon>Eukaryota</taxon>
        <taxon>Metazoa</taxon>
        <taxon>Ecdysozoa</taxon>
        <taxon>Arthropoda</taxon>
        <taxon>Chelicerata</taxon>
        <taxon>Arachnida</taxon>
        <taxon>Araneae</taxon>
        <taxon>Araneomorphae</taxon>
        <taxon>Entelegynae</taxon>
        <taxon>Araneoidea</taxon>
        <taxon>Araneidae</taxon>
        <taxon>Caerostris</taxon>
    </lineage>
</organism>
<accession>A0AAV4TVR2</accession>
<dbReference type="AlphaFoldDB" id="A0AAV4TVR2"/>
<comment type="caution">
    <text evidence="2">The sequence shown here is derived from an EMBL/GenBank/DDBJ whole genome shotgun (WGS) entry which is preliminary data.</text>
</comment>